<proteinExistence type="predicted"/>
<keyword evidence="2" id="KW-0813">Transport</keyword>
<reference evidence="7 8" key="1">
    <citation type="submission" date="2017-07" db="EMBL/GenBank/DDBJ databases">
        <title>Genomes of Fischerella (Mastigocladus) sp. strains.</title>
        <authorList>
            <person name="Miller S.R."/>
        </authorList>
    </citation>
    <scope>NUCLEOTIDE SEQUENCE [LARGE SCALE GENOMIC DNA]</scope>
    <source>
        <strain evidence="7 8">CCMEE 5318</strain>
    </source>
</reference>
<dbReference type="SUPFAM" id="SSF103473">
    <property type="entry name" value="MFS general substrate transporter"/>
    <property type="match status" value="1"/>
</dbReference>
<feature type="transmembrane region" description="Helical" evidence="6">
    <location>
        <begin position="209"/>
        <end position="228"/>
    </location>
</feature>
<evidence type="ECO:0000313" key="7">
    <source>
        <dbReference type="EMBL" id="PMB23819.1"/>
    </source>
</evidence>
<evidence type="ECO:0000256" key="1">
    <source>
        <dbReference type="ARBA" id="ARBA00004141"/>
    </source>
</evidence>
<feature type="transmembrane region" description="Helical" evidence="6">
    <location>
        <begin position="40"/>
        <end position="57"/>
    </location>
</feature>
<dbReference type="InterPro" id="IPR011701">
    <property type="entry name" value="MFS"/>
</dbReference>
<evidence type="ECO:0000256" key="4">
    <source>
        <dbReference type="ARBA" id="ARBA00022989"/>
    </source>
</evidence>
<accession>A0A2N6LHX7</accession>
<dbReference type="AlphaFoldDB" id="A0A2N6LHX7"/>
<feature type="transmembrane region" description="Helical" evidence="6">
    <location>
        <begin position="7"/>
        <end position="28"/>
    </location>
</feature>
<organism evidence="7 8">
    <name type="scientific">Fischerella thermalis CCMEE 5318</name>
    <dbReference type="NCBI Taxonomy" id="2019666"/>
    <lineage>
        <taxon>Bacteria</taxon>
        <taxon>Bacillati</taxon>
        <taxon>Cyanobacteriota</taxon>
        <taxon>Cyanophyceae</taxon>
        <taxon>Nostocales</taxon>
        <taxon>Hapalosiphonaceae</taxon>
        <taxon>Fischerella</taxon>
    </lineage>
</organism>
<feature type="transmembrane region" description="Helical" evidence="6">
    <location>
        <begin position="170"/>
        <end position="188"/>
    </location>
</feature>
<feature type="transmembrane region" description="Helical" evidence="6">
    <location>
        <begin position="105"/>
        <end position="131"/>
    </location>
</feature>
<feature type="transmembrane region" description="Helical" evidence="6">
    <location>
        <begin position="344"/>
        <end position="365"/>
    </location>
</feature>
<dbReference type="RefSeq" id="WP_102181333.1">
    <property type="nucleotide sequence ID" value="NZ_NMQE01000258.1"/>
</dbReference>
<feature type="transmembrane region" description="Helical" evidence="6">
    <location>
        <begin position="143"/>
        <end position="164"/>
    </location>
</feature>
<feature type="transmembrane region" description="Helical" evidence="6">
    <location>
        <begin position="250"/>
        <end position="273"/>
    </location>
</feature>
<evidence type="ECO:0000256" key="2">
    <source>
        <dbReference type="ARBA" id="ARBA00022448"/>
    </source>
</evidence>
<dbReference type="GO" id="GO:0022857">
    <property type="term" value="F:transmembrane transporter activity"/>
    <property type="evidence" value="ECO:0007669"/>
    <property type="project" value="InterPro"/>
</dbReference>
<feature type="transmembrane region" description="Helical" evidence="6">
    <location>
        <begin position="282"/>
        <end position="302"/>
    </location>
</feature>
<dbReference type="CDD" id="cd17485">
    <property type="entry name" value="MFS_MFSD3"/>
    <property type="match status" value="1"/>
</dbReference>
<evidence type="ECO:0000256" key="6">
    <source>
        <dbReference type="SAM" id="Phobius"/>
    </source>
</evidence>
<dbReference type="EMBL" id="NMQE01000258">
    <property type="protein sequence ID" value="PMB23819.1"/>
    <property type="molecule type" value="Genomic_DNA"/>
</dbReference>
<dbReference type="InterPro" id="IPR036259">
    <property type="entry name" value="MFS_trans_sf"/>
</dbReference>
<evidence type="ECO:0000256" key="5">
    <source>
        <dbReference type="ARBA" id="ARBA00023136"/>
    </source>
</evidence>
<keyword evidence="5 6" id="KW-0472">Membrane</keyword>
<evidence type="ECO:0000313" key="8">
    <source>
        <dbReference type="Proteomes" id="UP000235081"/>
    </source>
</evidence>
<keyword evidence="3 6" id="KW-0812">Transmembrane</keyword>
<dbReference type="GO" id="GO:0016020">
    <property type="term" value="C:membrane"/>
    <property type="evidence" value="ECO:0007669"/>
    <property type="project" value="UniProtKB-SubCell"/>
</dbReference>
<protein>
    <submittedName>
        <fullName evidence="7">MFS transporter</fullName>
    </submittedName>
</protein>
<dbReference type="Proteomes" id="UP000235081">
    <property type="component" value="Unassembled WGS sequence"/>
</dbReference>
<sequence>MSCKPKLVKFGLLATLYISQFLPIAFFFQALPVFLRQQGVSLEAIGLTNLVALPWMLKFLWSPLVDRYGWTKWGHYKSWILAMQSLLAVTLSVCAMLNVQANFSLLLVCLLLVCLWAATQDIATDALAIGFLDESDRGIGNGIQNAGGYLGFILGGGGMLILLNRWGWKASLLMLAALMLLALIPVVPHKERIIPAKTDHPSFKALVNFCRRPGMCLWLLILVLYPLGDSMANAMFKPLLVDIGLSLEEIGWLLGVVSAGIGILGALAAGFLINPLGRKRSLIVFGVMQTIAVTAYILPTVGVTNLPALYLVGISSALSHSMANTALFTVMMDESNLETAGTDYTLQTAAYIIGHMGISAFSGLIAGAVGYAGLFVICTGICLLSVLIISRFFYESRIATTNV</sequence>
<comment type="subcellular location">
    <subcellularLocation>
        <location evidence="1">Membrane</location>
        <topology evidence="1">Multi-pass membrane protein</topology>
    </subcellularLocation>
</comment>
<feature type="transmembrane region" description="Helical" evidence="6">
    <location>
        <begin position="78"/>
        <end position="99"/>
    </location>
</feature>
<dbReference type="PANTHER" id="PTHR12778">
    <property type="entry name" value="SOLUTE CARRIER FAMILY 33 ACETYL-COA TRANSPORTER -RELATED"/>
    <property type="match status" value="1"/>
</dbReference>
<name>A0A2N6LHX7_9CYAN</name>
<dbReference type="InterPro" id="IPR004752">
    <property type="entry name" value="AmpG_permease/AT-1"/>
</dbReference>
<dbReference type="Pfam" id="PF07690">
    <property type="entry name" value="MFS_1"/>
    <property type="match status" value="1"/>
</dbReference>
<feature type="transmembrane region" description="Helical" evidence="6">
    <location>
        <begin position="308"/>
        <end position="332"/>
    </location>
</feature>
<dbReference type="Gene3D" id="1.20.1250.20">
    <property type="entry name" value="MFS general substrate transporter like domains"/>
    <property type="match status" value="2"/>
</dbReference>
<evidence type="ECO:0000256" key="3">
    <source>
        <dbReference type="ARBA" id="ARBA00022692"/>
    </source>
</evidence>
<keyword evidence="4 6" id="KW-1133">Transmembrane helix</keyword>
<feature type="transmembrane region" description="Helical" evidence="6">
    <location>
        <begin position="371"/>
        <end position="394"/>
    </location>
</feature>
<dbReference type="PANTHER" id="PTHR12778:SF10">
    <property type="entry name" value="MAJOR FACILITATOR SUPERFAMILY DOMAIN-CONTAINING PROTEIN 3"/>
    <property type="match status" value="1"/>
</dbReference>
<gene>
    <name evidence="7" type="ORF">CEN46_09365</name>
</gene>
<comment type="caution">
    <text evidence="7">The sequence shown here is derived from an EMBL/GenBank/DDBJ whole genome shotgun (WGS) entry which is preliminary data.</text>
</comment>